<gene>
    <name evidence="1" type="ORF">PTQ40_17145</name>
</gene>
<protein>
    <submittedName>
        <fullName evidence="1">Uncharacterized protein</fullName>
    </submittedName>
</protein>
<organism evidence="1 2">
    <name type="scientific">Klebsiella michiganensis</name>
    <dbReference type="NCBI Taxonomy" id="1134687"/>
    <lineage>
        <taxon>Bacteria</taxon>
        <taxon>Pseudomonadati</taxon>
        <taxon>Pseudomonadota</taxon>
        <taxon>Gammaproteobacteria</taxon>
        <taxon>Enterobacterales</taxon>
        <taxon>Enterobacteriaceae</taxon>
        <taxon>Klebsiella/Raoultella group</taxon>
        <taxon>Klebsiella</taxon>
    </lineage>
</organism>
<reference evidence="1" key="1">
    <citation type="journal article" date="2023" name="Front. Microbiol.">
        <title>Genomic characterization of carbapenem-resistant Klebsiella oxytoca complex in China: a multi-center study.</title>
        <authorList>
            <person name="Wan W."/>
            <person name="Yang X."/>
            <person name="Yu H."/>
            <person name="Wang M."/>
            <person name="Jia W."/>
            <person name="Huang B."/>
            <person name="Qu F."/>
            <person name="Shan B."/>
            <person name="Tang Y.W."/>
            <person name="Chen L."/>
            <person name="Du H."/>
        </authorList>
    </citation>
    <scope>NUCLEOTIDE SEQUENCE</scope>
    <source>
        <strain evidence="1">HD1688</strain>
    </source>
</reference>
<name>A0AB35PXE5_9ENTR</name>
<dbReference type="EMBL" id="JAQSKY010000014">
    <property type="protein sequence ID" value="MDS7900691.1"/>
    <property type="molecule type" value="Genomic_DNA"/>
</dbReference>
<evidence type="ECO:0000313" key="2">
    <source>
        <dbReference type="Proteomes" id="UP001249822"/>
    </source>
</evidence>
<dbReference type="AlphaFoldDB" id="A0AB35PXE5"/>
<dbReference type="Proteomes" id="UP001249822">
    <property type="component" value="Unassembled WGS sequence"/>
</dbReference>
<accession>A0AB35PXE5</accession>
<sequence>MMTGQTDIMNLALVSFLGSDHLMDRDEQDKNTRVMNLIYNPILEKLQREYAWNFCARSVQLTPLNKTPVIDYQYAYQLPVDLMVLVSVGDRYYGCDFSEYDPRLVTAEYRIEGRELLTDLQPPLSLRYRARVTDASQFDSTFVDALACMLAVRSCKAVTGKDTLVESLLQQFQMIIAGAIRVNAIEKPSEKFPPSTWMEARL</sequence>
<proteinExistence type="predicted"/>
<evidence type="ECO:0000313" key="1">
    <source>
        <dbReference type="EMBL" id="MDS7900691.1"/>
    </source>
</evidence>
<reference evidence="1" key="2">
    <citation type="submission" date="2023-01" db="EMBL/GenBank/DDBJ databases">
        <authorList>
            <person name="Du H."/>
            <person name="Wan W."/>
        </authorList>
    </citation>
    <scope>NUCLEOTIDE SEQUENCE</scope>
    <source>
        <strain evidence="1">HD1688</strain>
    </source>
</reference>
<comment type="caution">
    <text evidence="1">The sequence shown here is derived from an EMBL/GenBank/DDBJ whole genome shotgun (WGS) entry which is preliminary data.</text>
</comment>